<comment type="caution">
    <text evidence="3">The sequence shown here is derived from an EMBL/GenBank/DDBJ whole genome shotgun (WGS) entry which is preliminary data.</text>
</comment>
<protein>
    <submittedName>
        <fullName evidence="3">Uncharacterized protein</fullName>
    </submittedName>
</protein>
<proteinExistence type="predicted"/>
<organism evidence="3 4">
    <name type="scientific">Rhynchosporium graminicola</name>
    <dbReference type="NCBI Taxonomy" id="2792576"/>
    <lineage>
        <taxon>Eukaryota</taxon>
        <taxon>Fungi</taxon>
        <taxon>Dikarya</taxon>
        <taxon>Ascomycota</taxon>
        <taxon>Pezizomycotina</taxon>
        <taxon>Leotiomycetes</taxon>
        <taxon>Helotiales</taxon>
        <taxon>Ploettnerulaceae</taxon>
        <taxon>Rhynchosporium</taxon>
    </lineage>
</organism>
<keyword evidence="4" id="KW-1185">Reference proteome</keyword>
<evidence type="ECO:0000313" key="4">
    <source>
        <dbReference type="Proteomes" id="UP000178129"/>
    </source>
</evidence>
<dbReference type="Proteomes" id="UP000178129">
    <property type="component" value="Unassembled WGS sequence"/>
</dbReference>
<accession>A0A1E1JXA2</accession>
<feature type="signal peptide" evidence="2">
    <location>
        <begin position="1"/>
        <end position="19"/>
    </location>
</feature>
<keyword evidence="2" id="KW-0732">Signal</keyword>
<reference evidence="4" key="1">
    <citation type="submission" date="2016-03" db="EMBL/GenBank/DDBJ databases">
        <authorList>
            <person name="Ploux O."/>
        </authorList>
    </citation>
    <scope>NUCLEOTIDE SEQUENCE [LARGE SCALE GENOMIC DNA]</scope>
    <source>
        <strain evidence="4">UK7</strain>
    </source>
</reference>
<dbReference type="EMBL" id="FJUW01000004">
    <property type="protein sequence ID" value="CZS90545.1"/>
    <property type="molecule type" value="Genomic_DNA"/>
</dbReference>
<dbReference type="InParanoid" id="A0A1E1JXA2"/>
<feature type="region of interest" description="Disordered" evidence="1">
    <location>
        <begin position="147"/>
        <end position="177"/>
    </location>
</feature>
<feature type="chain" id="PRO_5009445366" evidence="2">
    <location>
        <begin position="20"/>
        <end position="261"/>
    </location>
</feature>
<sequence length="261" mass="26894">MRSTSILVLTASLVASILAAPSCTPSSNEYSAQKMVYLFNEFCTELNQSNFATKQKYYDNNPVIALNFALAATGDCSLKECLISFGSLVSTCDKDDKSISGAGNFATSCGTYSFEVKDASITSSLGTPEATITAKTIQTYDIATLTSSPSSSSSSSSSPLSSSSTPSSYQASTTSEAQLESNYAPSTNLYLNATTSTAFSPNSSTEYQSATLSVTPSTSLPASATPTKPVVGDKILGSGASVLRVGGLSLVVVAGLFGVFL</sequence>
<evidence type="ECO:0000256" key="2">
    <source>
        <dbReference type="SAM" id="SignalP"/>
    </source>
</evidence>
<gene>
    <name evidence="3" type="ORF">RCO7_06860</name>
</gene>
<name>A0A1E1JXA2_9HELO</name>
<feature type="compositionally biased region" description="Low complexity" evidence="1">
    <location>
        <begin position="147"/>
        <end position="168"/>
    </location>
</feature>
<evidence type="ECO:0000313" key="3">
    <source>
        <dbReference type="EMBL" id="CZS90545.1"/>
    </source>
</evidence>
<dbReference type="AlphaFoldDB" id="A0A1E1JXA2"/>
<evidence type="ECO:0000256" key="1">
    <source>
        <dbReference type="SAM" id="MobiDB-lite"/>
    </source>
</evidence>